<dbReference type="Gene3D" id="3.40.50.150">
    <property type="entry name" value="Vaccinia Virus protein VP39"/>
    <property type="match status" value="1"/>
</dbReference>
<dbReference type="PANTHER" id="PTHR43542:SF1">
    <property type="entry name" value="METHYLTRANSFERASE"/>
    <property type="match status" value="1"/>
</dbReference>
<keyword evidence="2 3" id="KW-0808">Transferase</keyword>
<dbReference type="PIRSF" id="PIRSF004553">
    <property type="entry name" value="CHP00095"/>
    <property type="match status" value="1"/>
</dbReference>
<dbReference type="Pfam" id="PF03602">
    <property type="entry name" value="Cons_hypoth95"/>
    <property type="match status" value="1"/>
</dbReference>
<evidence type="ECO:0000313" key="3">
    <source>
        <dbReference type="EMBL" id="XBH18948.1"/>
    </source>
</evidence>
<dbReference type="RefSeq" id="WP_348264166.1">
    <property type="nucleotide sequence ID" value="NZ_CP121196.1"/>
</dbReference>
<dbReference type="NCBIfam" id="TIGR00095">
    <property type="entry name" value="16S rRNA (guanine(966)-N(2))-methyltransferase RsmD"/>
    <property type="match status" value="1"/>
</dbReference>
<evidence type="ECO:0000256" key="2">
    <source>
        <dbReference type="ARBA" id="ARBA00022679"/>
    </source>
</evidence>
<organism evidence="3">
    <name type="scientific">Telmatobacter sp. DSM 110680</name>
    <dbReference type="NCBI Taxonomy" id="3036704"/>
    <lineage>
        <taxon>Bacteria</taxon>
        <taxon>Pseudomonadati</taxon>
        <taxon>Acidobacteriota</taxon>
        <taxon>Terriglobia</taxon>
        <taxon>Terriglobales</taxon>
        <taxon>Acidobacteriaceae</taxon>
        <taxon>Telmatobacter</taxon>
    </lineage>
</organism>
<name>A0AAU7DNU6_9BACT</name>
<sequence>MRIIAGTLRRRTLEAPPGLATRPTSDRLRETLFNILAQRMDGARFLDLYAGSGAVGIEAASRGAAKVVLVERAEPALKVLRSNLEKLGLRAAIRVEAIPVAAFLRRVRPESAAMQFDVVFLDPPYEAAAEYESALGRLGGSAAKLLADDAIVIAEHRRKEKLEEAYGSLRRARVLEQGDAGLSFYQAAP</sequence>
<gene>
    <name evidence="3" type="primary">rsmD</name>
    <name evidence="3" type="ORF">P8935_06430</name>
</gene>
<proteinExistence type="predicted"/>
<dbReference type="EMBL" id="CP121196">
    <property type="protein sequence ID" value="XBH18948.1"/>
    <property type="molecule type" value="Genomic_DNA"/>
</dbReference>
<dbReference type="PANTHER" id="PTHR43542">
    <property type="entry name" value="METHYLTRANSFERASE"/>
    <property type="match status" value="1"/>
</dbReference>
<dbReference type="GO" id="GO:0003676">
    <property type="term" value="F:nucleic acid binding"/>
    <property type="evidence" value="ECO:0007669"/>
    <property type="project" value="InterPro"/>
</dbReference>
<protein>
    <submittedName>
        <fullName evidence="3">16S rRNA (Guanine(966)-N(2))-methyltransferase RsmD</fullName>
        <ecNumber evidence="3">2.1.1.171</ecNumber>
    </submittedName>
</protein>
<dbReference type="SUPFAM" id="SSF53335">
    <property type="entry name" value="S-adenosyl-L-methionine-dependent methyltransferases"/>
    <property type="match status" value="1"/>
</dbReference>
<dbReference type="AlphaFoldDB" id="A0AAU7DNU6"/>
<dbReference type="CDD" id="cd02440">
    <property type="entry name" value="AdoMet_MTases"/>
    <property type="match status" value="1"/>
</dbReference>
<dbReference type="PROSITE" id="PS00092">
    <property type="entry name" value="N6_MTASE"/>
    <property type="match status" value="1"/>
</dbReference>
<dbReference type="EC" id="2.1.1.171" evidence="3"/>
<dbReference type="GO" id="GO:0052913">
    <property type="term" value="F:16S rRNA (guanine(966)-N(2))-methyltransferase activity"/>
    <property type="evidence" value="ECO:0007669"/>
    <property type="project" value="UniProtKB-EC"/>
</dbReference>
<dbReference type="InterPro" id="IPR002052">
    <property type="entry name" value="DNA_methylase_N6_adenine_CS"/>
</dbReference>
<accession>A0AAU7DNU6</accession>
<dbReference type="InterPro" id="IPR029063">
    <property type="entry name" value="SAM-dependent_MTases_sf"/>
</dbReference>
<reference evidence="3" key="1">
    <citation type="submission" date="2023-03" db="EMBL/GenBank/DDBJ databases">
        <title>Edaphobacter sp.</title>
        <authorList>
            <person name="Huber K.J."/>
            <person name="Papendorf J."/>
            <person name="Pilke C."/>
            <person name="Bunk B."/>
            <person name="Sproeer C."/>
            <person name="Pester M."/>
        </authorList>
    </citation>
    <scope>NUCLEOTIDE SEQUENCE</scope>
    <source>
        <strain evidence="3">DSM 110680</strain>
    </source>
</reference>
<evidence type="ECO:0000256" key="1">
    <source>
        <dbReference type="ARBA" id="ARBA00022603"/>
    </source>
</evidence>
<dbReference type="InterPro" id="IPR004398">
    <property type="entry name" value="RNA_MeTrfase_RsmD"/>
</dbReference>
<keyword evidence="1 3" id="KW-0489">Methyltransferase</keyword>